<dbReference type="OrthoDB" id="1041001at2759"/>
<reference evidence="3" key="2">
    <citation type="journal article" date="2023" name="Plants (Basel)">
        <title>Annotation of the Turnera subulata (Passifloraceae) Draft Genome Reveals the S-Locus Evolved after the Divergence of Turneroideae from Passifloroideae in a Stepwise Manner.</title>
        <authorList>
            <person name="Henning P.M."/>
            <person name="Roalson E.H."/>
            <person name="Mir W."/>
            <person name="McCubbin A.G."/>
            <person name="Shore J.S."/>
        </authorList>
    </citation>
    <scope>NUCLEOTIDE SEQUENCE</scope>
    <source>
        <strain evidence="3">F60SS</strain>
    </source>
</reference>
<dbReference type="Pfam" id="PF00646">
    <property type="entry name" value="F-box"/>
    <property type="match status" value="1"/>
</dbReference>
<dbReference type="InterPro" id="IPR053197">
    <property type="entry name" value="F-box_SCFL_complex_component"/>
</dbReference>
<feature type="region of interest" description="Disordered" evidence="1">
    <location>
        <begin position="59"/>
        <end position="79"/>
    </location>
</feature>
<organism evidence="3 4">
    <name type="scientific">Turnera subulata</name>
    <dbReference type="NCBI Taxonomy" id="218843"/>
    <lineage>
        <taxon>Eukaryota</taxon>
        <taxon>Viridiplantae</taxon>
        <taxon>Streptophyta</taxon>
        <taxon>Embryophyta</taxon>
        <taxon>Tracheophyta</taxon>
        <taxon>Spermatophyta</taxon>
        <taxon>Magnoliopsida</taxon>
        <taxon>eudicotyledons</taxon>
        <taxon>Gunneridae</taxon>
        <taxon>Pentapetalae</taxon>
        <taxon>rosids</taxon>
        <taxon>fabids</taxon>
        <taxon>Malpighiales</taxon>
        <taxon>Passifloraceae</taxon>
        <taxon>Turnera</taxon>
    </lineage>
</organism>
<evidence type="ECO:0000313" key="3">
    <source>
        <dbReference type="EMBL" id="KAJ4846069.1"/>
    </source>
</evidence>
<dbReference type="InterPro" id="IPR001810">
    <property type="entry name" value="F-box_dom"/>
</dbReference>
<sequence>MAKENVSSLVEANIGFHMQGIINPGVLPGRRAMLSSLLEKLQGSSDSVLAQIIEGYDPCRRPGKRQRRSSSPHKNDVDVDRISDLPDSILEHILSFLPVQEAINTSSLSKRWVSLWTTVPTLDFSRQCRRSRTAFASFVEETLKRYNSKKVKKFSVDFGFLGTELEDQVDSWVGFAISHQVEELCLVFHDLLGRESTSSGNPERFSLPGCLCTNVPSLKILRVRLCELNPFQGTVYWESLKVLSLAHTSLTNDLLKTVLVGTPALEYLKLECCSGFDLIDTAHASSSTLEELVVDGYFGLEDGEGGDHRLKINAPRLPCLTIVGFLETDCKLENVSSLVEANIGFHMQDRINSDVLPGRRAMLLSLLWKLQGILSICEMEGMPLPSSTRKFLTLNTGIHKWDIPGMVSLLRSSPHLQKLTVKMLACDDRSLKVLQGHRREILEIARESFQMLTAVSERHKDC</sequence>
<dbReference type="InterPro" id="IPR032675">
    <property type="entry name" value="LRR_dom_sf"/>
</dbReference>
<comment type="caution">
    <text evidence="3">The sequence shown here is derived from an EMBL/GenBank/DDBJ whole genome shotgun (WGS) entry which is preliminary data.</text>
</comment>
<name>A0A9Q0GCC9_9ROSI</name>
<evidence type="ECO:0000259" key="2">
    <source>
        <dbReference type="PROSITE" id="PS50181"/>
    </source>
</evidence>
<feature type="domain" description="F-box" evidence="2">
    <location>
        <begin position="79"/>
        <end position="127"/>
    </location>
</feature>
<evidence type="ECO:0000256" key="1">
    <source>
        <dbReference type="SAM" id="MobiDB-lite"/>
    </source>
</evidence>
<keyword evidence="4" id="KW-1185">Reference proteome</keyword>
<dbReference type="InterPro" id="IPR036047">
    <property type="entry name" value="F-box-like_dom_sf"/>
</dbReference>
<dbReference type="SUPFAM" id="SSF81383">
    <property type="entry name" value="F-box domain"/>
    <property type="match status" value="1"/>
</dbReference>
<dbReference type="Gene3D" id="1.20.1280.50">
    <property type="match status" value="1"/>
</dbReference>
<dbReference type="InterPro" id="IPR055357">
    <property type="entry name" value="LRR_At1g61320_AtMIF1"/>
</dbReference>
<accession>A0A9Q0GCC9</accession>
<evidence type="ECO:0000313" key="4">
    <source>
        <dbReference type="Proteomes" id="UP001141552"/>
    </source>
</evidence>
<dbReference type="PANTHER" id="PTHR34223:SF51">
    <property type="entry name" value="OS06G0556300 PROTEIN"/>
    <property type="match status" value="1"/>
</dbReference>
<dbReference type="PROSITE" id="PS50181">
    <property type="entry name" value="FBOX"/>
    <property type="match status" value="1"/>
</dbReference>
<dbReference type="CDD" id="cd22160">
    <property type="entry name" value="F-box_AtFBL13-like"/>
    <property type="match status" value="1"/>
</dbReference>
<dbReference type="PANTHER" id="PTHR34223">
    <property type="entry name" value="OS11G0201299 PROTEIN"/>
    <property type="match status" value="1"/>
</dbReference>
<feature type="compositionally biased region" description="Basic residues" evidence="1">
    <location>
        <begin position="61"/>
        <end position="71"/>
    </location>
</feature>
<dbReference type="Gene3D" id="3.80.10.10">
    <property type="entry name" value="Ribonuclease Inhibitor"/>
    <property type="match status" value="1"/>
</dbReference>
<reference evidence="3" key="1">
    <citation type="submission" date="2022-02" db="EMBL/GenBank/DDBJ databases">
        <authorList>
            <person name="Henning P.M."/>
            <person name="McCubbin A.G."/>
            <person name="Shore J.S."/>
        </authorList>
    </citation>
    <scope>NUCLEOTIDE SEQUENCE</scope>
    <source>
        <strain evidence="3">F60SS</strain>
        <tissue evidence="3">Leaves</tissue>
    </source>
</reference>
<dbReference type="Proteomes" id="UP001141552">
    <property type="component" value="Unassembled WGS sequence"/>
</dbReference>
<dbReference type="InterPro" id="IPR053781">
    <property type="entry name" value="F-box_AtFBL13-like"/>
</dbReference>
<dbReference type="SUPFAM" id="SSF52058">
    <property type="entry name" value="L domain-like"/>
    <property type="match status" value="1"/>
</dbReference>
<dbReference type="AlphaFoldDB" id="A0A9Q0GCC9"/>
<dbReference type="EMBL" id="JAKUCV010001512">
    <property type="protein sequence ID" value="KAJ4846069.1"/>
    <property type="molecule type" value="Genomic_DNA"/>
</dbReference>
<dbReference type="Pfam" id="PF23622">
    <property type="entry name" value="LRR_At1g61320_AtMIF1"/>
    <property type="match status" value="1"/>
</dbReference>
<protein>
    <recommendedName>
        <fullName evidence="2">F-box domain-containing protein</fullName>
    </recommendedName>
</protein>
<gene>
    <name evidence="3" type="ORF">Tsubulata_002592</name>
</gene>
<proteinExistence type="predicted"/>